<evidence type="ECO:0000313" key="7">
    <source>
        <dbReference type="Proteomes" id="UP000678393"/>
    </source>
</evidence>
<sequence length="646" mass="73102">DKDLKGWLKRKGGRMNSWSRRWVVLKDQLLFIFLKEEDRKYQDCIILDGQIIVEPPPDPGEPRHGYFDIVTGHDKGSTETLSLCAETEEEKKIWLHALKRALYASKGGALFSQSLDEILYWERLSGRPVCIPYIVNECVEYLYKYGLDVEGIFRLPGRQSAIKDVISRFERGQKINFEEENTDVHIVASVLKTFLRDLPESLIPCQLFQKFMNIALRFMEEADESAREKCVQELADSMKLIPRDNYVVLKYVCRFLREVGLHEPTNKMSMMSLGTVFGYNLIRHIDKENSQLFLCTADLGQNLVYMLLNFYPQVFMLEYSDRGSLGNNVPTADLLRMSRIIDTPAALPLNSSAILDLEGIELTIESASSTGSSDSVKITEDYYSLEHSKNNCDLREGASDAESVFVQSAEFALEKKRNLRLDLKEHAAISRSFSTPTSPNTSPSIPPVPPRRTKSKITRNRLISNKKRPEAAVFDTNDQSIYDFGSSEGVNSDDILTALAQVTVHNAAPSVLLNSVSVTSSQDSITSEDHSSAESNLKASHVTETDGKVGPSVSDLHNQITALKEELSRQKDHYRKQVTALTAQIEDMKEKYERRIQTMEVEFRSQIRELENKLSSEQESCAAAIANNIKLNSDINKYNMLYGDLL</sequence>
<dbReference type="SUPFAM" id="SSF48350">
    <property type="entry name" value="GTPase activation domain, GAP"/>
    <property type="match status" value="1"/>
</dbReference>
<dbReference type="OrthoDB" id="185175at2759"/>
<comment type="caution">
    <text evidence="6">The sequence shown here is derived from an EMBL/GenBank/DDBJ whole genome shotgun (WGS) entry which is preliminary data.</text>
</comment>
<dbReference type="AlphaFoldDB" id="A0A8S3ZSP7"/>
<dbReference type="InterPro" id="IPR000198">
    <property type="entry name" value="RhoGAP_dom"/>
</dbReference>
<name>A0A8S3ZSP7_9EUPU</name>
<proteinExistence type="predicted"/>
<feature type="domain" description="Rho-GAP" evidence="5">
    <location>
        <begin position="113"/>
        <end position="315"/>
    </location>
</feature>
<dbReference type="PANTHER" id="PTHR15228:SF24">
    <property type="entry name" value="RHO-GAP DOMAIN-CONTAINING PROTEIN"/>
    <property type="match status" value="1"/>
</dbReference>
<dbReference type="Pfam" id="PF00620">
    <property type="entry name" value="RhoGAP"/>
    <property type="match status" value="1"/>
</dbReference>
<evidence type="ECO:0008006" key="8">
    <source>
        <dbReference type="Google" id="ProtNLM"/>
    </source>
</evidence>
<dbReference type="Pfam" id="PF00169">
    <property type="entry name" value="PH"/>
    <property type="match status" value="1"/>
</dbReference>
<dbReference type="SMART" id="SM00233">
    <property type="entry name" value="PH"/>
    <property type="match status" value="1"/>
</dbReference>
<gene>
    <name evidence="6" type="ORF">CUNI_LOCUS18051</name>
</gene>
<evidence type="ECO:0000259" key="4">
    <source>
        <dbReference type="PROSITE" id="PS50003"/>
    </source>
</evidence>
<dbReference type="SMART" id="SM00324">
    <property type="entry name" value="RhoGAP"/>
    <property type="match status" value="1"/>
</dbReference>
<dbReference type="Gene3D" id="2.30.29.30">
    <property type="entry name" value="Pleckstrin-homology domain (PH domain)/Phosphotyrosine-binding domain (PTB)"/>
    <property type="match status" value="1"/>
</dbReference>
<feature type="domain" description="PH" evidence="4">
    <location>
        <begin position="1"/>
        <end position="103"/>
    </location>
</feature>
<dbReference type="InterPro" id="IPR008936">
    <property type="entry name" value="Rho_GTPase_activation_prot"/>
</dbReference>
<organism evidence="6 7">
    <name type="scientific">Candidula unifasciata</name>
    <dbReference type="NCBI Taxonomy" id="100452"/>
    <lineage>
        <taxon>Eukaryota</taxon>
        <taxon>Metazoa</taxon>
        <taxon>Spiralia</taxon>
        <taxon>Lophotrochozoa</taxon>
        <taxon>Mollusca</taxon>
        <taxon>Gastropoda</taxon>
        <taxon>Heterobranchia</taxon>
        <taxon>Euthyneura</taxon>
        <taxon>Panpulmonata</taxon>
        <taxon>Eupulmonata</taxon>
        <taxon>Stylommatophora</taxon>
        <taxon>Helicina</taxon>
        <taxon>Helicoidea</taxon>
        <taxon>Geomitridae</taxon>
        <taxon>Candidula</taxon>
    </lineage>
</organism>
<evidence type="ECO:0000313" key="6">
    <source>
        <dbReference type="EMBL" id="CAG5132493.1"/>
    </source>
</evidence>
<accession>A0A8S3ZSP7</accession>
<keyword evidence="2" id="KW-0175">Coiled coil</keyword>
<protein>
    <recommendedName>
        <fullName evidence="8">Rho GTPase-activating protein 24</fullName>
    </recommendedName>
</protein>
<evidence type="ECO:0000256" key="3">
    <source>
        <dbReference type="SAM" id="MobiDB-lite"/>
    </source>
</evidence>
<keyword evidence="1" id="KW-0343">GTPase activation</keyword>
<dbReference type="GO" id="GO:0005096">
    <property type="term" value="F:GTPase activator activity"/>
    <property type="evidence" value="ECO:0007669"/>
    <property type="project" value="UniProtKB-KW"/>
</dbReference>
<evidence type="ECO:0000256" key="2">
    <source>
        <dbReference type="SAM" id="Coils"/>
    </source>
</evidence>
<dbReference type="Proteomes" id="UP000678393">
    <property type="component" value="Unassembled WGS sequence"/>
</dbReference>
<feature type="compositionally biased region" description="Low complexity" evidence="3">
    <location>
        <begin position="430"/>
        <end position="443"/>
    </location>
</feature>
<feature type="coiled-coil region" evidence="2">
    <location>
        <begin position="553"/>
        <end position="627"/>
    </location>
</feature>
<dbReference type="PANTHER" id="PTHR15228">
    <property type="entry name" value="SPERMATHECAL PHYSIOLOGY VARIANT"/>
    <property type="match status" value="1"/>
</dbReference>
<reference evidence="6" key="1">
    <citation type="submission" date="2021-04" db="EMBL/GenBank/DDBJ databases">
        <authorList>
            <consortium name="Molecular Ecology Group"/>
        </authorList>
    </citation>
    <scope>NUCLEOTIDE SEQUENCE</scope>
</reference>
<dbReference type="InterPro" id="IPR001849">
    <property type="entry name" value="PH_domain"/>
</dbReference>
<dbReference type="PROSITE" id="PS50003">
    <property type="entry name" value="PH_DOMAIN"/>
    <property type="match status" value="1"/>
</dbReference>
<feature type="non-terminal residue" evidence="6">
    <location>
        <position position="646"/>
    </location>
</feature>
<feature type="region of interest" description="Disordered" evidence="3">
    <location>
        <begin position="430"/>
        <end position="456"/>
    </location>
</feature>
<dbReference type="EMBL" id="CAJHNH020005445">
    <property type="protein sequence ID" value="CAG5132493.1"/>
    <property type="molecule type" value="Genomic_DNA"/>
</dbReference>
<evidence type="ECO:0000256" key="1">
    <source>
        <dbReference type="ARBA" id="ARBA00022468"/>
    </source>
</evidence>
<keyword evidence="7" id="KW-1185">Reference proteome</keyword>
<dbReference type="InterPro" id="IPR011993">
    <property type="entry name" value="PH-like_dom_sf"/>
</dbReference>
<dbReference type="Gene3D" id="1.10.555.10">
    <property type="entry name" value="Rho GTPase activation protein"/>
    <property type="match status" value="1"/>
</dbReference>
<dbReference type="InterPro" id="IPR051025">
    <property type="entry name" value="RhoGAP"/>
</dbReference>
<dbReference type="PROSITE" id="PS50238">
    <property type="entry name" value="RHOGAP"/>
    <property type="match status" value="1"/>
</dbReference>
<dbReference type="GO" id="GO:0051056">
    <property type="term" value="P:regulation of small GTPase mediated signal transduction"/>
    <property type="evidence" value="ECO:0007669"/>
    <property type="project" value="UniProtKB-ARBA"/>
</dbReference>
<dbReference type="SUPFAM" id="SSF50729">
    <property type="entry name" value="PH domain-like"/>
    <property type="match status" value="1"/>
</dbReference>
<evidence type="ECO:0000259" key="5">
    <source>
        <dbReference type="PROSITE" id="PS50238"/>
    </source>
</evidence>
<dbReference type="GO" id="GO:0007165">
    <property type="term" value="P:signal transduction"/>
    <property type="evidence" value="ECO:0007669"/>
    <property type="project" value="InterPro"/>
</dbReference>